<dbReference type="Pfam" id="PF00300">
    <property type="entry name" value="His_Phos_1"/>
    <property type="match status" value="1"/>
</dbReference>
<dbReference type="OrthoDB" id="892470at2"/>
<dbReference type="RefSeq" id="WP_009195295.1">
    <property type="nucleotide sequence ID" value="NZ_AODQ01000040.1"/>
</dbReference>
<feature type="signal peptide" evidence="1">
    <location>
        <begin position="1"/>
        <end position="25"/>
    </location>
</feature>
<dbReference type="EMBL" id="AODQ01000040">
    <property type="protein sequence ID" value="EMR02926.1"/>
    <property type="molecule type" value="Genomic_DNA"/>
</dbReference>
<gene>
    <name evidence="2" type="ORF">ADICEAN_01899</name>
</gene>
<dbReference type="InterPro" id="IPR013078">
    <property type="entry name" value="His_Pase_superF_clade-1"/>
</dbReference>
<keyword evidence="3" id="KW-1185">Reference proteome</keyword>
<accession>M7N6R6</accession>
<protein>
    <submittedName>
        <fullName evidence="2">Alpha-ribazole phosphatase</fullName>
    </submittedName>
</protein>
<reference evidence="2 3" key="1">
    <citation type="journal article" date="2013" name="Genome Announc.">
        <title>Draft Genome Sequence of Cesiribacter andamanensis Strain AMV16T, Isolated from a Soil Sample from a Mud Volcano in the Andaman Islands, India.</title>
        <authorList>
            <person name="Shivaji S."/>
            <person name="Ara S."/>
            <person name="Begum Z."/>
            <person name="Srinivas T.N."/>
            <person name="Singh A."/>
            <person name="Kumar Pinnaka A."/>
        </authorList>
    </citation>
    <scope>NUCLEOTIDE SEQUENCE [LARGE SCALE GENOMIC DNA]</scope>
    <source>
        <strain evidence="2 3">AMV16</strain>
    </source>
</reference>
<dbReference type="Gene3D" id="3.40.50.1240">
    <property type="entry name" value="Phosphoglycerate mutase-like"/>
    <property type="match status" value="1"/>
</dbReference>
<feature type="chain" id="PRO_5004081946" evidence="1">
    <location>
        <begin position="26"/>
        <end position="276"/>
    </location>
</feature>
<dbReference type="eggNOG" id="COG0406">
    <property type="taxonomic scope" value="Bacteria"/>
</dbReference>
<organism evidence="2 3">
    <name type="scientific">Cesiribacter andamanensis AMV16</name>
    <dbReference type="NCBI Taxonomy" id="1279009"/>
    <lineage>
        <taxon>Bacteria</taxon>
        <taxon>Pseudomonadati</taxon>
        <taxon>Bacteroidota</taxon>
        <taxon>Cytophagia</taxon>
        <taxon>Cytophagales</taxon>
        <taxon>Cesiribacteraceae</taxon>
        <taxon>Cesiribacter</taxon>
    </lineage>
</organism>
<sequence length="276" mass="32183">MEKLFFKLLMLVMLVPVSFSCQSNAMQEDPILRIEDKYKELNAAAEFVTVKGVPVAQKTRFIREEDQVLEDYENLRQIALIRHGEPDLHKTGKFSYEEAKEYVKHYDSVGIILPDEPFFDVEDKEEIAFFSSTINRAHNTAQYLFGADREMVVSADFREFERQIGNRRIRMRLPLKYWTTTARIKWMLGLDREGLESFSEAKERARKAASLLDDASRTTPKVVLVAHGFLNRYIKRNLEREGWRVVRDGGDNYFATTILVKLEEDKPESLITDSDR</sequence>
<dbReference type="Proteomes" id="UP000011910">
    <property type="component" value="Unassembled WGS sequence"/>
</dbReference>
<comment type="caution">
    <text evidence="2">The sequence shown here is derived from an EMBL/GenBank/DDBJ whole genome shotgun (WGS) entry which is preliminary data.</text>
</comment>
<proteinExistence type="predicted"/>
<evidence type="ECO:0000256" key="1">
    <source>
        <dbReference type="SAM" id="SignalP"/>
    </source>
</evidence>
<evidence type="ECO:0000313" key="3">
    <source>
        <dbReference type="Proteomes" id="UP000011910"/>
    </source>
</evidence>
<dbReference type="PROSITE" id="PS51257">
    <property type="entry name" value="PROKAR_LIPOPROTEIN"/>
    <property type="match status" value="1"/>
</dbReference>
<evidence type="ECO:0000313" key="2">
    <source>
        <dbReference type="EMBL" id="EMR02926.1"/>
    </source>
</evidence>
<dbReference type="AlphaFoldDB" id="M7N6R6"/>
<keyword evidence="1" id="KW-0732">Signal</keyword>
<dbReference type="SUPFAM" id="SSF53254">
    <property type="entry name" value="Phosphoglycerate mutase-like"/>
    <property type="match status" value="1"/>
</dbReference>
<dbReference type="STRING" id="1279009.ADICEAN_01899"/>
<name>M7N6R6_9BACT</name>
<dbReference type="InterPro" id="IPR029033">
    <property type="entry name" value="His_PPase_superfam"/>
</dbReference>